<dbReference type="EMBL" id="VUNE01000002">
    <property type="protein sequence ID" value="MST62155.1"/>
    <property type="molecule type" value="Genomic_DNA"/>
</dbReference>
<name>A0A6N7WZ49_9FIRM</name>
<feature type="chain" id="PRO_5039371231" evidence="1">
    <location>
        <begin position="25"/>
        <end position="625"/>
    </location>
</feature>
<evidence type="ECO:0000256" key="1">
    <source>
        <dbReference type="SAM" id="SignalP"/>
    </source>
</evidence>
<dbReference type="Gene3D" id="3.40.50.12090">
    <property type="match status" value="2"/>
</dbReference>
<dbReference type="PANTHER" id="PTHR30032">
    <property type="entry name" value="N-ACETYLMURAMOYL-L-ALANINE AMIDASE-RELATED"/>
    <property type="match status" value="1"/>
</dbReference>
<feature type="signal peptide" evidence="1">
    <location>
        <begin position="1"/>
        <end position="24"/>
    </location>
</feature>
<keyword evidence="1" id="KW-0732">Signal</keyword>
<evidence type="ECO:0000313" key="3">
    <source>
        <dbReference type="Proteomes" id="UP000440713"/>
    </source>
</evidence>
<dbReference type="Pfam" id="PF04122">
    <property type="entry name" value="CW_binding_2"/>
    <property type="match status" value="3"/>
</dbReference>
<reference evidence="2 3" key="1">
    <citation type="submission" date="2019-08" db="EMBL/GenBank/DDBJ databases">
        <title>In-depth cultivation of the pig gut microbiome towards novel bacterial diversity and tailored functional studies.</title>
        <authorList>
            <person name="Wylensek D."/>
            <person name="Hitch T.C.A."/>
            <person name="Clavel T."/>
        </authorList>
    </citation>
    <scope>NUCLEOTIDE SEQUENCE [LARGE SCALE GENOMIC DNA]</scope>
    <source>
        <strain evidence="2 3">WCA-SAB-591-4A-A</strain>
    </source>
</reference>
<organism evidence="2 3">
    <name type="scientific">Peptostreptococcus porci</name>
    <dbReference type="NCBI Taxonomy" id="2652282"/>
    <lineage>
        <taxon>Bacteria</taxon>
        <taxon>Bacillati</taxon>
        <taxon>Bacillota</taxon>
        <taxon>Clostridia</taxon>
        <taxon>Peptostreptococcales</taxon>
        <taxon>Peptostreptococcaceae</taxon>
        <taxon>Peptostreptococcus</taxon>
    </lineage>
</organism>
<accession>A0A6N7WZ49</accession>
<dbReference type="Proteomes" id="UP000440713">
    <property type="component" value="Unassembled WGS sequence"/>
</dbReference>
<gene>
    <name evidence="2" type="ORF">FYJ71_04090</name>
</gene>
<dbReference type="PANTHER" id="PTHR30032:SF8">
    <property type="entry name" value="GERMINATION-SPECIFIC N-ACETYLMURAMOYL-L-ALANINE AMIDASE"/>
    <property type="match status" value="1"/>
</dbReference>
<dbReference type="InterPro" id="IPR007253">
    <property type="entry name" value="Cell_wall-bd_2"/>
</dbReference>
<evidence type="ECO:0000313" key="2">
    <source>
        <dbReference type="EMBL" id="MST62155.1"/>
    </source>
</evidence>
<keyword evidence="3" id="KW-1185">Reference proteome</keyword>
<proteinExistence type="predicted"/>
<sequence length="625" mass="67975">MKFRSICKKNIVSVLCAITLAVSAIGVSADRLPVFISSALDVSTNMGTYSDVVLSGGSATITVNGIRVNSENKGVVAIDIENNFVSGRSSKLDKDNYLELMQENGTYSPTVVKSSTTEYRANDSGYSRFYVPVDSSNGSANIKFTAKGTKLTNDKIKVMAYTVSNTENQLKKLPDNVTLDASNFDTYKNEVSTYIDSNESATVYSAIIGKNKDTFILKPSNNPSTIRLYLGAGKGKNVSMSKRFDVKYYANLDVYRRINNDYKKYKDGYVRNGEYKESTISAYSEYSSLDFTWNNTDGFIEVKGEDMNNFLLNVKMQSISNVNPNPSKPNKDEIKPEVEKLNPTVERISKDTRYETAIELSKKAFNSSKNAIVVSGENFADALSGGALANTLKAPLLLVDNNKSNIEMVKSELSRLGVENVYVLGGEKSVALSTEKELANGRKAVRLSGADRYATSKAVYDEFVKVANSSRDAIVVNGMQFADALSAGPLSAKKGMPILLTDGKMIKSDLNRSGNIIIGGFNSMGTVFKGARINGSDRYETSTLIASKYFEGVDRAVLASGKNYPDGLASISLYNKYYAPLLLTENNSLPTSVANYLKSAKVRNVYIAGGIGSVSNSVYNAVKGL</sequence>
<protein>
    <submittedName>
        <fullName evidence="2">Cell wall-binding repeat-containing protein</fullName>
    </submittedName>
</protein>
<dbReference type="AlphaFoldDB" id="A0A6N7WZ49"/>
<dbReference type="InterPro" id="IPR051922">
    <property type="entry name" value="Bact_Sporulation_Assoc"/>
</dbReference>
<comment type="caution">
    <text evidence="2">The sequence shown here is derived from an EMBL/GenBank/DDBJ whole genome shotgun (WGS) entry which is preliminary data.</text>
</comment>
<dbReference type="RefSeq" id="WP_154537558.1">
    <property type="nucleotide sequence ID" value="NZ_VUNE01000002.1"/>
</dbReference>